<dbReference type="GeneID" id="93162411"/>
<keyword evidence="1" id="KW-0812">Transmembrane</keyword>
<protein>
    <submittedName>
        <fullName evidence="2">Uncharacterized protein</fullName>
    </submittedName>
</protein>
<dbReference type="RefSeq" id="WP_007858565.1">
    <property type="nucleotide sequence ID" value="NZ_KQ235879.1"/>
</dbReference>
<name>A0A0J9BZA9_9FIRM</name>
<evidence type="ECO:0000313" key="3">
    <source>
        <dbReference type="Proteomes" id="UP000037392"/>
    </source>
</evidence>
<gene>
    <name evidence="2" type="ORF">HMPREF9470_03058</name>
</gene>
<evidence type="ECO:0000256" key="1">
    <source>
        <dbReference type="SAM" id="Phobius"/>
    </source>
</evidence>
<dbReference type="PATRIC" id="fig|742734.4.peg.3270"/>
<dbReference type="AlphaFoldDB" id="A0A0J9BZA9"/>
<accession>A0A0J9BZA9</accession>
<dbReference type="EMBL" id="ADLK01000024">
    <property type="protein sequence ID" value="KMW18148.1"/>
    <property type="molecule type" value="Genomic_DNA"/>
</dbReference>
<comment type="caution">
    <text evidence="2">The sequence shown here is derived from an EMBL/GenBank/DDBJ whole genome shotgun (WGS) entry which is preliminary data.</text>
</comment>
<feature type="transmembrane region" description="Helical" evidence="1">
    <location>
        <begin position="7"/>
        <end position="28"/>
    </location>
</feature>
<sequence>MIKCNKKIGIIIGIVIIALLMFIHPLLFKKNYIEKIAKIDLPKSANLIDSKFYVDLYGVQLTYAKVEIDDNTYNSMNVSVASSLFDSLQNYVDKSNYNSLNLNNADELKCSEIMDSKYSLVAGATTRVTYCIAVKENNEKYYIYILSY</sequence>
<proteinExistence type="predicted"/>
<dbReference type="Proteomes" id="UP000037392">
    <property type="component" value="Unassembled WGS sequence"/>
</dbReference>
<evidence type="ECO:0000313" key="2">
    <source>
        <dbReference type="EMBL" id="KMW18148.1"/>
    </source>
</evidence>
<reference evidence="2 3" key="1">
    <citation type="submission" date="2011-04" db="EMBL/GenBank/DDBJ databases">
        <title>The Genome Sequence of Clostridium citroniae WAL-19142.</title>
        <authorList>
            <consortium name="The Broad Institute Genome Sequencing Platform"/>
            <person name="Earl A."/>
            <person name="Ward D."/>
            <person name="Feldgarden M."/>
            <person name="Gevers D."/>
            <person name="Warren Y.A."/>
            <person name="Tyrrell K.L."/>
            <person name="Citron D.M."/>
            <person name="Goldstein E.J."/>
            <person name="Daigneault M."/>
            <person name="Allen-Vercoe E."/>
            <person name="Young S.K."/>
            <person name="Zeng Q."/>
            <person name="Gargeya S."/>
            <person name="Fitzgerald M."/>
            <person name="Haas B."/>
            <person name="Abouelleil A."/>
            <person name="Alvarado L."/>
            <person name="Arachchi H.M."/>
            <person name="Berlin A."/>
            <person name="Brown A."/>
            <person name="Chapman S.B."/>
            <person name="Chen Z."/>
            <person name="Dunbar C."/>
            <person name="Freedman E."/>
            <person name="Gearin G."/>
            <person name="Gellesch M."/>
            <person name="Goldberg J."/>
            <person name="Griggs A."/>
            <person name="Gujja S."/>
            <person name="Heilman E.R."/>
            <person name="Heiman D."/>
            <person name="Howarth C."/>
            <person name="Larson L."/>
            <person name="Lui A."/>
            <person name="MacDonald P.J."/>
            <person name="Mehta T."/>
            <person name="Montmayeur A."/>
            <person name="Murphy C."/>
            <person name="Neiman D."/>
            <person name="Pearson M."/>
            <person name="Priest M."/>
            <person name="Roberts A."/>
            <person name="Saif S."/>
            <person name="Shea T."/>
            <person name="Shenoy N."/>
            <person name="Sisk P."/>
            <person name="Stolte C."/>
            <person name="Sykes S."/>
            <person name="White J."/>
            <person name="Yandava C."/>
            <person name="Wortman J."/>
            <person name="Nusbaum C."/>
            <person name="Birren B."/>
        </authorList>
    </citation>
    <scope>NUCLEOTIDE SEQUENCE [LARGE SCALE GENOMIC DNA]</scope>
    <source>
        <strain evidence="2 3">WAL-19142</strain>
    </source>
</reference>
<keyword evidence="1" id="KW-0472">Membrane</keyword>
<organism evidence="2 3">
    <name type="scientific">[Clostridium] citroniae WAL-19142</name>
    <dbReference type="NCBI Taxonomy" id="742734"/>
    <lineage>
        <taxon>Bacteria</taxon>
        <taxon>Bacillati</taxon>
        <taxon>Bacillota</taxon>
        <taxon>Clostridia</taxon>
        <taxon>Lachnospirales</taxon>
        <taxon>Lachnospiraceae</taxon>
        <taxon>Enterocloster</taxon>
    </lineage>
</organism>
<keyword evidence="1" id="KW-1133">Transmembrane helix</keyword>